<evidence type="ECO:0000313" key="2">
    <source>
        <dbReference type="Proteomes" id="UP001162156"/>
    </source>
</evidence>
<dbReference type="InterPro" id="IPR037177">
    <property type="entry name" value="DLC_sf"/>
</dbReference>
<name>A0AAV8X5H5_9CUCU</name>
<proteinExistence type="predicted"/>
<protein>
    <recommendedName>
        <fullName evidence="3">DNA polymerase III delta N-terminal domain-containing protein</fullName>
    </recommendedName>
</protein>
<dbReference type="EMBL" id="JANEYF010003796">
    <property type="protein sequence ID" value="KAJ8934010.1"/>
    <property type="molecule type" value="Genomic_DNA"/>
</dbReference>
<gene>
    <name evidence="1" type="ORF">NQ314_013645</name>
</gene>
<dbReference type="GO" id="GO:0030286">
    <property type="term" value="C:dynein complex"/>
    <property type="evidence" value="ECO:0007669"/>
    <property type="project" value="InterPro"/>
</dbReference>
<reference evidence="1" key="1">
    <citation type="journal article" date="2023" name="Insect Mol. Biol.">
        <title>Genome sequencing provides insights into the evolution of gene families encoding plant cell wall-degrading enzymes in longhorned beetles.</title>
        <authorList>
            <person name="Shin N.R."/>
            <person name="Okamura Y."/>
            <person name="Kirsch R."/>
            <person name="Pauchet Y."/>
        </authorList>
    </citation>
    <scope>NUCLEOTIDE SEQUENCE</scope>
    <source>
        <strain evidence="1">RBIC_L_NR</strain>
    </source>
</reference>
<dbReference type="SUPFAM" id="SSF54648">
    <property type="entry name" value="DLC"/>
    <property type="match status" value="1"/>
</dbReference>
<comment type="caution">
    <text evidence="1">The sequence shown here is derived from an EMBL/GenBank/DDBJ whole genome shotgun (WGS) entry which is preliminary data.</text>
</comment>
<accession>A0AAV8X5H5</accession>
<evidence type="ECO:0000313" key="1">
    <source>
        <dbReference type="EMBL" id="KAJ8934010.1"/>
    </source>
</evidence>
<sequence length="88" mass="10435">MKKTEVLKKSENVPEEIIKDIEDQLPRLFLIYGDDHIRARMLVEHLDKKFSKNNWQVVVNPGDEFYVATKKYVLIKVVNLKFLIFSMP</sequence>
<evidence type="ECO:0008006" key="3">
    <source>
        <dbReference type="Google" id="ProtNLM"/>
    </source>
</evidence>
<organism evidence="1 2">
    <name type="scientific">Rhamnusium bicolor</name>
    <dbReference type="NCBI Taxonomy" id="1586634"/>
    <lineage>
        <taxon>Eukaryota</taxon>
        <taxon>Metazoa</taxon>
        <taxon>Ecdysozoa</taxon>
        <taxon>Arthropoda</taxon>
        <taxon>Hexapoda</taxon>
        <taxon>Insecta</taxon>
        <taxon>Pterygota</taxon>
        <taxon>Neoptera</taxon>
        <taxon>Endopterygota</taxon>
        <taxon>Coleoptera</taxon>
        <taxon>Polyphaga</taxon>
        <taxon>Cucujiformia</taxon>
        <taxon>Chrysomeloidea</taxon>
        <taxon>Cerambycidae</taxon>
        <taxon>Lepturinae</taxon>
        <taxon>Rhagiini</taxon>
        <taxon>Rhamnusium</taxon>
    </lineage>
</organism>
<dbReference type="AlphaFoldDB" id="A0AAV8X5H5"/>
<dbReference type="GO" id="GO:0007017">
    <property type="term" value="P:microtubule-based process"/>
    <property type="evidence" value="ECO:0007669"/>
    <property type="project" value="InterPro"/>
</dbReference>
<dbReference type="Proteomes" id="UP001162156">
    <property type="component" value="Unassembled WGS sequence"/>
</dbReference>
<keyword evidence="2" id="KW-1185">Reference proteome</keyword>